<evidence type="ECO:0000313" key="3">
    <source>
        <dbReference type="Proteomes" id="UP000823674"/>
    </source>
</evidence>
<gene>
    <name evidence="2" type="primary">A10p012870.1_BraROA</name>
    <name evidence="2" type="ORF">IGI04_040046</name>
</gene>
<keyword evidence="3" id="KW-1185">Reference proteome</keyword>
<feature type="compositionally biased region" description="Polar residues" evidence="1">
    <location>
        <begin position="477"/>
        <end position="488"/>
    </location>
</feature>
<dbReference type="Proteomes" id="UP000823674">
    <property type="component" value="Chromosome A10"/>
</dbReference>
<accession>A0ABQ7KLP8</accession>
<protein>
    <submittedName>
        <fullName evidence="2">Uncharacterized protein</fullName>
    </submittedName>
</protein>
<feature type="compositionally biased region" description="Polar residues" evidence="1">
    <location>
        <begin position="376"/>
        <end position="393"/>
    </location>
</feature>
<reference evidence="2 3" key="1">
    <citation type="submission" date="2021-03" db="EMBL/GenBank/DDBJ databases">
        <authorList>
            <person name="King G.J."/>
            <person name="Bancroft I."/>
            <person name="Baten A."/>
            <person name="Bloomfield J."/>
            <person name="Borpatragohain P."/>
            <person name="He Z."/>
            <person name="Irish N."/>
            <person name="Irwin J."/>
            <person name="Liu K."/>
            <person name="Mauleon R.P."/>
            <person name="Moore J."/>
            <person name="Morris R."/>
            <person name="Ostergaard L."/>
            <person name="Wang B."/>
            <person name="Wells R."/>
        </authorList>
    </citation>
    <scope>NUCLEOTIDE SEQUENCE [LARGE SCALE GENOMIC DNA]</scope>
    <source>
        <strain evidence="2">R-o-18</strain>
        <tissue evidence="2">Leaf</tissue>
    </source>
</reference>
<evidence type="ECO:0000256" key="1">
    <source>
        <dbReference type="SAM" id="MobiDB-lite"/>
    </source>
</evidence>
<feature type="compositionally biased region" description="Polar residues" evidence="1">
    <location>
        <begin position="318"/>
        <end position="327"/>
    </location>
</feature>
<feature type="region of interest" description="Disordered" evidence="1">
    <location>
        <begin position="264"/>
        <end position="393"/>
    </location>
</feature>
<feature type="compositionally biased region" description="Basic and acidic residues" evidence="1">
    <location>
        <begin position="231"/>
        <end position="251"/>
    </location>
</feature>
<comment type="caution">
    <text evidence="2">The sequence shown here is derived from an EMBL/GenBank/DDBJ whole genome shotgun (WGS) entry which is preliminary data.</text>
</comment>
<feature type="compositionally biased region" description="Basic residues" evidence="1">
    <location>
        <begin position="590"/>
        <end position="599"/>
    </location>
</feature>
<name>A0ABQ7KLP8_BRACM</name>
<feature type="compositionally biased region" description="Polar residues" evidence="1">
    <location>
        <begin position="209"/>
        <end position="229"/>
    </location>
</feature>
<feature type="region of interest" description="Disordered" evidence="1">
    <location>
        <begin position="182"/>
        <end position="251"/>
    </location>
</feature>
<feature type="region of interest" description="Disordered" evidence="1">
    <location>
        <begin position="416"/>
        <end position="488"/>
    </location>
</feature>
<proteinExistence type="predicted"/>
<feature type="region of interest" description="Disordered" evidence="1">
    <location>
        <begin position="576"/>
        <end position="599"/>
    </location>
</feature>
<organism evidence="2 3">
    <name type="scientific">Brassica rapa subsp. trilocularis</name>
    <dbReference type="NCBI Taxonomy" id="1813537"/>
    <lineage>
        <taxon>Eukaryota</taxon>
        <taxon>Viridiplantae</taxon>
        <taxon>Streptophyta</taxon>
        <taxon>Embryophyta</taxon>
        <taxon>Tracheophyta</taxon>
        <taxon>Spermatophyta</taxon>
        <taxon>Magnoliopsida</taxon>
        <taxon>eudicotyledons</taxon>
        <taxon>Gunneridae</taxon>
        <taxon>Pentapetalae</taxon>
        <taxon>rosids</taxon>
        <taxon>malvids</taxon>
        <taxon>Brassicales</taxon>
        <taxon>Brassicaceae</taxon>
        <taxon>Brassiceae</taxon>
        <taxon>Brassica</taxon>
    </lineage>
</organism>
<dbReference type="EMBL" id="JADBGQ010000010">
    <property type="protein sequence ID" value="KAG5375450.1"/>
    <property type="molecule type" value="Genomic_DNA"/>
</dbReference>
<evidence type="ECO:0000313" key="2">
    <source>
        <dbReference type="EMBL" id="KAG5375450.1"/>
    </source>
</evidence>
<sequence>HSAVLLWEQSSGCSAWLLHVKTLQNGICWTQFWSRPKWAPIKDMDRDMPRPTTRIELEERVTEVAMIAQQEAEIAELARRSRSRLAIKEGEETRRSTYSFLIELVLHFGAVCGEDKRKTSSLRNRSKFPKRDYGPQPNNMTHSFGNQRHRPCWIQLASRSNPGATGTSPTQRILLIGTLSEDRPTPINQTTIPEQTRAGFGTIPETDHPPTSNSISIQTDFTNSSSPNPRGTDRTLRNDDNPNRPDSRLDQAEKELAEYRAANARERNRASLDPLRATSKVQSTRLFGTKNPKRPIRTIHGREFGTVPTAGHRPPNTPIQFHNGSTERQGEPRTRTSHLNHSVPKNRTPSTTRTFHQVGLDNLAEQTRRHEPRNPINGQHSYSINNSPQKSSTYDLSKYCAFHDRKGHSTKECRAALGNQNENKKTNEEAVEEEEPVTPKSNRKTKVPTNKRGGQIEQESPSSPPPAPKKRVEMISWGQNSKATNKIKSQTERKIRFKIAVAIRTLVKTDEDAPPPQVMKYHQNARPPSVRFSNFKRKNKMNKIRGLLSIRFRKNTECRPSIAICLEGRGNRINSQLTNNQDPDQVLGRGKLHQQARQN</sequence>
<feature type="compositionally biased region" description="Polar residues" evidence="1">
    <location>
        <begin position="337"/>
        <end position="355"/>
    </location>
</feature>
<feature type="non-terminal residue" evidence="2">
    <location>
        <position position="1"/>
    </location>
</feature>